<dbReference type="SUPFAM" id="SSF48371">
    <property type="entry name" value="ARM repeat"/>
    <property type="match status" value="1"/>
</dbReference>
<feature type="region of interest" description="Disordered" evidence="1">
    <location>
        <begin position="1"/>
        <end position="27"/>
    </location>
</feature>
<feature type="non-terminal residue" evidence="3">
    <location>
        <position position="184"/>
    </location>
</feature>
<organism evidence="3 4">
    <name type="scientific">Nannochloropsis gaditana</name>
    <dbReference type="NCBI Taxonomy" id="72520"/>
    <lineage>
        <taxon>Eukaryota</taxon>
        <taxon>Sar</taxon>
        <taxon>Stramenopiles</taxon>
        <taxon>Ochrophyta</taxon>
        <taxon>Eustigmatophyceae</taxon>
        <taxon>Eustigmatales</taxon>
        <taxon>Monodopsidaceae</taxon>
        <taxon>Nannochloropsis</taxon>
    </lineage>
</organism>
<dbReference type="Gene3D" id="1.25.10.10">
    <property type="entry name" value="Leucine-rich Repeat Variant"/>
    <property type="match status" value="1"/>
</dbReference>
<dbReference type="InterPro" id="IPR002553">
    <property type="entry name" value="Clathrin/coatomer_adapt-like_N"/>
</dbReference>
<dbReference type="GO" id="GO:0030126">
    <property type="term" value="C:COPI vesicle coat"/>
    <property type="evidence" value="ECO:0007669"/>
    <property type="project" value="TreeGrafter"/>
</dbReference>
<keyword evidence="4" id="KW-1185">Reference proteome</keyword>
<evidence type="ECO:0000313" key="3">
    <source>
        <dbReference type="EMBL" id="EWM22302.1"/>
    </source>
</evidence>
<dbReference type="GO" id="GO:0005783">
    <property type="term" value="C:endoplasmic reticulum"/>
    <property type="evidence" value="ECO:0007669"/>
    <property type="project" value="TreeGrafter"/>
</dbReference>
<dbReference type="GO" id="GO:0006891">
    <property type="term" value="P:intra-Golgi vesicle-mediated transport"/>
    <property type="evidence" value="ECO:0007669"/>
    <property type="project" value="TreeGrafter"/>
</dbReference>
<gene>
    <name evidence="3" type="ORF">Naga_100785g1</name>
</gene>
<dbReference type="Proteomes" id="UP000019335">
    <property type="component" value="Unassembled WGS sequence"/>
</dbReference>
<comment type="caution">
    <text evidence="3">The sequence shown here is derived from an EMBL/GenBank/DDBJ whole genome shotgun (WGS) entry which is preliminary data.</text>
</comment>
<dbReference type="GO" id="GO:0009306">
    <property type="term" value="P:protein secretion"/>
    <property type="evidence" value="ECO:0007669"/>
    <property type="project" value="TreeGrafter"/>
</dbReference>
<protein>
    <submittedName>
        <fullName evidence="3">Coatomer subunit gamma</fullName>
    </submittedName>
</protein>
<feature type="domain" description="Clathrin/coatomer adaptor adaptin-like N-terminal" evidence="2">
    <location>
        <begin position="63"/>
        <end position="183"/>
    </location>
</feature>
<reference evidence="3 4" key="1">
    <citation type="journal article" date="2014" name="Mol. Plant">
        <title>Chromosome Scale Genome Assembly and Transcriptome Profiling of Nannochloropsis gaditana in Nitrogen Depletion.</title>
        <authorList>
            <person name="Corteggiani Carpinelli E."/>
            <person name="Telatin A."/>
            <person name="Vitulo N."/>
            <person name="Forcato C."/>
            <person name="D'Angelo M."/>
            <person name="Schiavon R."/>
            <person name="Vezzi A."/>
            <person name="Giacometti G.M."/>
            <person name="Morosinotto T."/>
            <person name="Valle G."/>
        </authorList>
    </citation>
    <scope>NUCLEOTIDE SEQUENCE [LARGE SCALE GENOMIC DNA]</scope>
    <source>
        <strain evidence="3 4">B-31</strain>
    </source>
</reference>
<dbReference type="InterPro" id="IPR016024">
    <property type="entry name" value="ARM-type_fold"/>
</dbReference>
<dbReference type="GO" id="GO:0006886">
    <property type="term" value="P:intracellular protein transport"/>
    <property type="evidence" value="ECO:0007669"/>
    <property type="project" value="InterPro"/>
</dbReference>
<dbReference type="InterPro" id="IPR011989">
    <property type="entry name" value="ARM-like"/>
</dbReference>
<dbReference type="GO" id="GO:0000139">
    <property type="term" value="C:Golgi membrane"/>
    <property type="evidence" value="ECO:0007669"/>
    <property type="project" value="TreeGrafter"/>
</dbReference>
<dbReference type="InterPro" id="IPR017106">
    <property type="entry name" value="Coatomer_gsu"/>
</dbReference>
<sequence length="184" mass="20671">MPDHSSSSLMLGPGMAPPRLEGSATDGSLTVSNVMKEIQVLKDKFKNDDEDHFSPYQDLEKASVLQECRVFHDANIVTQDPRLCCQLITKLLHILSQGEQLTSVETTTVFFGVTKLFQSHNSNLRRMMYLFIKEMAEACNPDDVIIVTSSLTKDMNSREDLYRANAIRVLSKIIDSTMLGAIER</sequence>
<dbReference type="OrthoDB" id="1074925at2759"/>
<accession>W7T736</accession>
<dbReference type="EMBL" id="AZIL01002210">
    <property type="protein sequence ID" value="EWM22302.1"/>
    <property type="molecule type" value="Genomic_DNA"/>
</dbReference>
<dbReference type="PANTHER" id="PTHR10261">
    <property type="entry name" value="COATOMER SUBUNIT GAMMA"/>
    <property type="match status" value="1"/>
</dbReference>
<dbReference type="GO" id="GO:0005793">
    <property type="term" value="C:endoplasmic reticulum-Golgi intermediate compartment"/>
    <property type="evidence" value="ECO:0007669"/>
    <property type="project" value="TreeGrafter"/>
</dbReference>
<name>W7T736_9STRA</name>
<evidence type="ECO:0000313" key="4">
    <source>
        <dbReference type="Proteomes" id="UP000019335"/>
    </source>
</evidence>
<dbReference type="PANTHER" id="PTHR10261:SF0">
    <property type="entry name" value="COATOMER SUBUNIT GAMMA-2"/>
    <property type="match status" value="1"/>
</dbReference>
<proteinExistence type="predicted"/>
<evidence type="ECO:0000259" key="2">
    <source>
        <dbReference type="Pfam" id="PF01602"/>
    </source>
</evidence>
<dbReference type="AlphaFoldDB" id="W7T736"/>
<evidence type="ECO:0000256" key="1">
    <source>
        <dbReference type="SAM" id="MobiDB-lite"/>
    </source>
</evidence>
<dbReference type="GO" id="GO:0006888">
    <property type="term" value="P:endoplasmic reticulum to Golgi vesicle-mediated transport"/>
    <property type="evidence" value="ECO:0007669"/>
    <property type="project" value="TreeGrafter"/>
</dbReference>
<dbReference type="Pfam" id="PF01602">
    <property type="entry name" value="Adaptin_N"/>
    <property type="match status" value="1"/>
</dbReference>